<evidence type="ECO:0000313" key="3">
    <source>
        <dbReference type="EMBL" id="KAJ3507435.1"/>
    </source>
</evidence>
<evidence type="ECO:0000313" key="4">
    <source>
        <dbReference type="Proteomes" id="UP001148786"/>
    </source>
</evidence>
<feature type="domain" description="DUF6534" evidence="2">
    <location>
        <begin position="169"/>
        <end position="254"/>
    </location>
</feature>
<dbReference type="InterPro" id="IPR045339">
    <property type="entry name" value="DUF6534"/>
</dbReference>
<proteinExistence type="predicted"/>
<feature type="transmembrane region" description="Helical" evidence="1">
    <location>
        <begin position="159"/>
        <end position="183"/>
    </location>
</feature>
<dbReference type="PANTHER" id="PTHR40465:SF1">
    <property type="entry name" value="DUF6534 DOMAIN-CONTAINING PROTEIN"/>
    <property type="match status" value="1"/>
</dbReference>
<protein>
    <recommendedName>
        <fullName evidence="2">DUF6534 domain-containing protein</fullName>
    </recommendedName>
</protein>
<feature type="transmembrane region" description="Helical" evidence="1">
    <location>
        <begin position="204"/>
        <end position="226"/>
    </location>
</feature>
<organism evidence="3 4">
    <name type="scientific">Agrocybe chaxingu</name>
    <dbReference type="NCBI Taxonomy" id="84603"/>
    <lineage>
        <taxon>Eukaryota</taxon>
        <taxon>Fungi</taxon>
        <taxon>Dikarya</taxon>
        <taxon>Basidiomycota</taxon>
        <taxon>Agaricomycotina</taxon>
        <taxon>Agaricomycetes</taxon>
        <taxon>Agaricomycetidae</taxon>
        <taxon>Agaricales</taxon>
        <taxon>Agaricineae</taxon>
        <taxon>Strophariaceae</taxon>
        <taxon>Agrocybe</taxon>
    </lineage>
</organism>
<comment type="caution">
    <text evidence="3">The sequence shown here is derived from an EMBL/GenBank/DDBJ whole genome shotgun (WGS) entry which is preliminary data.</text>
</comment>
<accession>A0A9W8MST8</accession>
<dbReference type="Pfam" id="PF20152">
    <property type="entry name" value="DUF6534"/>
    <property type="match status" value="1"/>
</dbReference>
<dbReference type="Proteomes" id="UP001148786">
    <property type="component" value="Unassembled WGS sequence"/>
</dbReference>
<keyword evidence="1" id="KW-0472">Membrane</keyword>
<feature type="transmembrane region" description="Helical" evidence="1">
    <location>
        <begin position="90"/>
        <end position="108"/>
    </location>
</feature>
<evidence type="ECO:0000256" key="1">
    <source>
        <dbReference type="SAM" id="Phobius"/>
    </source>
</evidence>
<gene>
    <name evidence="3" type="ORF">NLJ89_g6309</name>
</gene>
<feature type="transmembrane region" description="Helical" evidence="1">
    <location>
        <begin position="12"/>
        <end position="37"/>
    </location>
</feature>
<evidence type="ECO:0000259" key="2">
    <source>
        <dbReference type="Pfam" id="PF20152"/>
    </source>
</evidence>
<feature type="transmembrane region" description="Helical" evidence="1">
    <location>
        <begin position="232"/>
        <end position="251"/>
    </location>
</feature>
<name>A0A9W8MST8_9AGAR</name>
<dbReference type="EMBL" id="JANKHO010000659">
    <property type="protein sequence ID" value="KAJ3507435.1"/>
    <property type="molecule type" value="Genomic_DNA"/>
</dbReference>
<sequence length="301" mass="34119">MDTPLLNVHGTLGALTVGAIVSCFLFGVATVQGYLYYTRYQRDRRVLKALVAFVWLCELAHCICICHFLYFLTISHFGNVNAMLRPPGSLYLAVILSGLIAPVVQMFFAERLRVVSGGRVLIPLICWTLSLVRFAMSLVTGIKAYRLTTIWEFTAEWKWLMTTLLCIGAAVDILVAVSLCYYLREKRDQSGRETRMKIQKVMMWSIETGLVTSVAGITIVICFLEMPTNLSWLAIFMVMARLFSNSLFASLNARIFIRPEHPPESDMMFGTTASRQQNHETTPSIPEFQADPYRKMFEARP</sequence>
<dbReference type="AlphaFoldDB" id="A0A9W8MST8"/>
<keyword evidence="4" id="KW-1185">Reference proteome</keyword>
<keyword evidence="1" id="KW-1133">Transmembrane helix</keyword>
<feature type="transmembrane region" description="Helical" evidence="1">
    <location>
        <begin position="49"/>
        <end position="70"/>
    </location>
</feature>
<dbReference type="OrthoDB" id="2535105at2759"/>
<feature type="transmembrane region" description="Helical" evidence="1">
    <location>
        <begin position="120"/>
        <end position="139"/>
    </location>
</feature>
<keyword evidence="1" id="KW-0812">Transmembrane</keyword>
<dbReference type="PANTHER" id="PTHR40465">
    <property type="entry name" value="CHROMOSOME 1, WHOLE GENOME SHOTGUN SEQUENCE"/>
    <property type="match status" value="1"/>
</dbReference>
<reference evidence="3" key="1">
    <citation type="submission" date="2022-07" db="EMBL/GenBank/DDBJ databases">
        <title>Genome Sequence of Agrocybe chaxingu.</title>
        <authorList>
            <person name="Buettner E."/>
        </authorList>
    </citation>
    <scope>NUCLEOTIDE SEQUENCE</scope>
    <source>
        <strain evidence="3">MP-N11</strain>
    </source>
</reference>